<name>A0A5N5KNE9_9ROSI</name>
<evidence type="ECO:0000256" key="1">
    <source>
        <dbReference type="SAM" id="MobiDB-lite"/>
    </source>
</evidence>
<dbReference type="Proteomes" id="UP000326939">
    <property type="component" value="Chromosome 12"/>
</dbReference>
<sequence>MASPQASAAPPSVSQTVPSPPPLPPPPEAAVVSKYLAICCKLEEKKPSEKGVPVLNAKLEEQPDISHFEILDSVEYVDKCKKYEADYTQRLKAKYFSKKDLYGGNIFDEKMTIDNETIMSSRWPCTLSFADPVKSFEEQSNTGSTSTSEA</sequence>
<feature type="compositionally biased region" description="Low complexity" evidence="1">
    <location>
        <begin position="1"/>
        <end position="17"/>
    </location>
</feature>
<dbReference type="PANTHER" id="PTHR36078:SF2">
    <property type="entry name" value="OS09G0473966 PROTEIN"/>
    <property type="match status" value="1"/>
</dbReference>
<dbReference type="AlphaFoldDB" id="A0A5N5KNE9"/>
<comment type="caution">
    <text evidence="2">The sequence shown here is derived from an EMBL/GenBank/DDBJ whole genome shotgun (WGS) entry which is preliminary data.</text>
</comment>
<proteinExistence type="predicted"/>
<dbReference type="PANTHER" id="PTHR36078">
    <property type="entry name" value="BNACNNG21220D PROTEIN"/>
    <property type="match status" value="1"/>
</dbReference>
<evidence type="ECO:0000313" key="3">
    <source>
        <dbReference type="Proteomes" id="UP000326939"/>
    </source>
</evidence>
<keyword evidence="3" id="KW-1185">Reference proteome</keyword>
<accession>A0A5N5KNE9</accession>
<reference evidence="3" key="1">
    <citation type="journal article" date="2019" name="Gigascience">
        <title>De novo genome assembly of the endangered Acer yangbiense, a plant species with extremely small populations endemic to Yunnan Province, China.</title>
        <authorList>
            <person name="Yang J."/>
            <person name="Wariss H.M."/>
            <person name="Tao L."/>
            <person name="Zhang R."/>
            <person name="Yun Q."/>
            <person name="Hollingsworth P."/>
            <person name="Dao Z."/>
            <person name="Luo G."/>
            <person name="Guo H."/>
            <person name="Ma Y."/>
            <person name="Sun W."/>
        </authorList>
    </citation>
    <scope>NUCLEOTIDE SEQUENCE [LARGE SCALE GENOMIC DNA]</scope>
    <source>
        <strain evidence="3">cv. br00</strain>
    </source>
</reference>
<dbReference type="EMBL" id="VDCV01000012">
    <property type="protein sequence ID" value="KAB5531903.1"/>
    <property type="molecule type" value="Genomic_DNA"/>
</dbReference>
<protein>
    <submittedName>
        <fullName evidence="2">Uncharacterized protein</fullName>
    </submittedName>
</protein>
<organism evidence="2 3">
    <name type="scientific">Salix brachista</name>
    <dbReference type="NCBI Taxonomy" id="2182728"/>
    <lineage>
        <taxon>Eukaryota</taxon>
        <taxon>Viridiplantae</taxon>
        <taxon>Streptophyta</taxon>
        <taxon>Embryophyta</taxon>
        <taxon>Tracheophyta</taxon>
        <taxon>Spermatophyta</taxon>
        <taxon>Magnoliopsida</taxon>
        <taxon>eudicotyledons</taxon>
        <taxon>Gunneridae</taxon>
        <taxon>Pentapetalae</taxon>
        <taxon>rosids</taxon>
        <taxon>fabids</taxon>
        <taxon>Malpighiales</taxon>
        <taxon>Salicaceae</taxon>
        <taxon>Saliceae</taxon>
        <taxon>Salix</taxon>
    </lineage>
</organism>
<feature type="region of interest" description="Disordered" evidence="1">
    <location>
        <begin position="1"/>
        <end position="26"/>
    </location>
</feature>
<gene>
    <name evidence="2" type="ORF">DKX38_018573</name>
</gene>
<evidence type="ECO:0000313" key="2">
    <source>
        <dbReference type="EMBL" id="KAB5531903.1"/>
    </source>
</evidence>